<reference evidence="1" key="1">
    <citation type="journal article" date="2019" name="bioRxiv">
        <title>The Genome of the Zebra Mussel, Dreissena polymorpha: A Resource for Invasive Species Research.</title>
        <authorList>
            <person name="McCartney M.A."/>
            <person name="Auch B."/>
            <person name="Kono T."/>
            <person name="Mallez S."/>
            <person name="Zhang Y."/>
            <person name="Obille A."/>
            <person name="Becker A."/>
            <person name="Abrahante J.E."/>
            <person name="Garbe J."/>
            <person name="Badalamenti J.P."/>
            <person name="Herman A."/>
            <person name="Mangelson H."/>
            <person name="Liachko I."/>
            <person name="Sullivan S."/>
            <person name="Sone E.D."/>
            <person name="Koren S."/>
            <person name="Silverstein K.A.T."/>
            <person name="Beckman K.B."/>
            <person name="Gohl D.M."/>
        </authorList>
    </citation>
    <scope>NUCLEOTIDE SEQUENCE</scope>
    <source>
        <strain evidence="1">Duluth1</strain>
        <tissue evidence="1">Whole animal</tissue>
    </source>
</reference>
<name>A0A9D4LKB0_DREPO</name>
<gene>
    <name evidence="1" type="ORF">DPMN_023212</name>
</gene>
<keyword evidence="2" id="KW-1185">Reference proteome</keyword>
<evidence type="ECO:0000313" key="2">
    <source>
        <dbReference type="Proteomes" id="UP000828390"/>
    </source>
</evidence>
<protein>
    <submittedName>
        <fullName evidence="1">Uncharacterized protein</fullName>
    </submittedName>
</protein>
<sequence length="68" mass="7981">MIINDLFVNVSRYKTNSRSCFVAVVVEAEAPFEAVLLVVRFEVQIKSIDRRNWHPPCKERVKFWSVGR</sequence>
<dbReference type="AlphaFoldDB" id="A0A9D4LKB0"/>
<organism evidence="1 2">
    <name type="scientific">Dreissena polymorpha</name>
    <name type="common">Zebra mussel</name>
    <name type="synonym">Mytilus polymorpha</name>
    <dbReference type="NCBI Taxonomy" id="45954"/>
    <lineage>
        <taxon>Eukaryota</taxon>
        <taxon>Metazoa</taxon>
        <taxon>Spiralia</taxon>
        <taxon>Lophotrochozoa</taxon>
        <taxon>Mollusca</taxon>
        <taxon>Bivalvia</taxon>
        <taxon>Autobranchia</taxon>
        <taxon>Heteroconchia</taxon>
        <taxon>Euheterodonta</taxon>
        <taxon>Imparidentia</taxon>
        <taxon>Neoheterodontei</taxon>
        <taxon>Myida</taxon>
        <taxon>Dreissenoidea</taxon>
        <taxon>Dreissenidae</taxon>
        <taxon>Dreissena</taxon>
    </lineage>
</organism>
<dbReference type="EMBL" id="JAIWYP010000002">
    <property type="protein sequence ID" value="KAH3860315.1"/>
    <property type="molecule type" value="Genomic_DNA"/>
</dbReference>
<evidence type="ECO:0000313" key="1">
    <source>
        <dbReference type="EMBL" id="KAH3860315.1"/>
    </source>
</evidence>
<reference evidence="1" key="2">
    <citation type="submission" date="2020-11" db="EMBL/GenBank/DDBJ databases">
        <authorList>
            <person name="McCartney M.A."/>
            <person name="Auch B."/>
            <person name="Kono T."/>
            <person name="Mallez S."/>
            <person name="Becker A."/>
            <person name="Gohl D.M."/>
            <person name="Silverstein K.A.T."/>
            <person name="Koren S."/>
            <person name="Bechman K.B."/>
            <person name="Herman A."/>
            <person name="Abrahante J.E."/>
            <person name="Garbe J."/>
        </authorList>
    </citation>
    <scope>NUCLEOTIDE SEQUENCE</scope>
    <source>
        <strain evidence="1">Duluth1</strain>
        <tissue evidence="1">Whole animal</tissue>
    </source>
</reference>
<dbReference type="Proteomes" id="UP000828390">
    <property type="component" value="Unassembled WGS sequence"/>
</dbReference>
<proteinExistence type="predicted"/>
<comment type="caution">
    <text evidence="1">The sequence shown here is derived from an EMBL/GenBank/DDBJ whole genome shotgun (WGS) entry which is preliminary data.</text>
</comment>
<accession>A0A9D4LKB0</accession>